<dbReference type="InterPro" id="IPR025748">
    <property type="entry name" value="PrcB_C_dom"/>
</dbReference>
<keyword evidence="3" id="KW-1185">Reference proteome</keyword>
<dbReference type="RefSeq" id="WP_035127440.1">
    <property type="nucleotide sequence ID" value="NZ_JRHH01000004.1"/>
</dbReference>
<dbReference type="STRING" id="1453498.LG45_12145"/>
<dbReference type="AlphaFoldDB" id="A0A095STZ4"/>
<evidence type="ECO:0000313" key="2">
    <source>
        <dbReference type="EMBL" id="KGD67859.1"/>
    </source>
</evidence>
<organism evidence="2 3">
    <name type="scientific">Flavobacterium aquatile LMG 4008 = ATCC 11947</name>
    <dbReference type="NCBI Taxonomy" id="1453498"/>
    <lineage>
        <taxon>Bacteria</taxon>
        <taxon>Pseudomonadati</taxon>
        <taxon>Bacteroidota</taxon>
        <taxon>Flavobacteriia</taxon>
        <taxon>Flavobacteriales</taxon>
        <taxon>Flavobacteriaceae</taxon>
        <taxon>Flavobacterium</taxon>
    </lineage>
</organism>
<dbReference type="OrthoDB" id="1377159at2"/>
<protein>
    <recommendedName>
        <fullName evidence="1">PrcB C-terminal domain-containing protein</fullName>
    </recommendedName>
</protein>
<proteinExistence type="predicted"/>
<dbReference type="PROSITE" id="PS51257">
    <property type="entry name" value="PROKAR_LIPOPROTEIN"/>
    <property type="match status" value="1"/>
</dbReference>
<name>A0A095STZ4_9FLAO</name>
<dbReference type="Proteomes" id="UP000029554">
    <property type="component" value="Unassembled WGS sequence"/>
</dbReference>
<evidence type="ECO:0000259" key="1">
    <source>
        <dbReference type="Pfam" id="PF14343"/>
    </source>
</evidence>
<feature type="domain" description="PrcB C-terminal" evidence="1">
    <location>
        <begin position="77"/>
        <end position="131"/>
    </location>
</feature>
<dbReference type="EMBL" id="JRHH01000004">
    <property type="protein sequence ID" value="KGD67859.1"/>
    <property type="molecule type" value="Genomic_DNA"/>
</dbReference>
<reference evidence="2 3" key="1">
    <citation type="submission" date="2014-09" db="EMBL/GenBank/DDBJ databases">
        <title>Whole Genome Shotgun of Flavobacterium aquatile LMG 4008.</title>
        <authorList>
            <person name="Gale A.N."/>
            <person name="Pipes S.E."/>
            <person name="Newman J.D."/>
        </authorList>
    </citation>
    <scope>NUCLEOTIDE SEQUENCE [LARGE SCALE GENOMIC DNA]</scope>
    <source>
        <strain evidence="2 3">LMG 4008</strain>
    </source>
</reference>
<accession>A0A095STZ4</accession>
<dbReference type="Pfam" id="PF14343">
    <property type="entry name" value="PrcB_C"/>
    <property type="match status" value="1"/>
</dbReference>
<gene>
    <name evidence="2" type="ORF">LG45_12145</name>
</gene>
<evidence type="ECO:0000313" key="3">
    <source>
        <dbReference type="Proteomes" id="UP000029554"/>
    </source>
</evidence>
<comment type="caution">
    <text evidence="2">The sequence shown here is derived from an EMBL/GenBank/DDBJ whole genome shotgun (WGS) entry which is preliminary data.</text>
</comment>
<dbReference type="eggNOG" id="ENOG5033AUW">
    <property type="taxonomic scope" value="Bacteria"/>
</dbReference>
<sequence length="139" mass="15557">MKKIILLGLVLTIFSCSPTKVVDEPKSLYKVLVSSDYGGAAFQFYEVISEQKEFNMLLGDEEIKKFVKPTDIQTANFVLINLGEKNSGGYKVDIKSVTELSDKIIVDIEEIKPDGMAMQAITNPYCVLKINSKKPIEFK</sequence>